<dbReference type="RefSeq" id="WP_083617990.1">
    <property type="nucleotide sequence ID" value="NZ_LR735002.1"/>
</dbReference>
<protein>
    <submittedName>
        <fullName evidence="1">Uncharacterized protein</fullName>
    </submittedName>
</protein>
<dbReference type="AlphaFoldDB" id="A0A7Z9BTL7"/>
<sequence length="112" mass="12702">MQDVKTPITDSYHNYLIESLKDPQEAAAYLEVALEESNDQPQLLKKVITNIIEAQSQLDQSFNLDNMNREKVDKVLTSITCTEIYTFVELLNILGLKISIQVKEAEIEGDAE</sequence>
<evidence type="ECO:0000313" key="2">
    <source>
        <dbReference type="Proteomes" id="UP000182190"/>
    </source>
</evidence>
<organism evidence="1 2">
    <name type="scientific">Planktothrix paucivesiculata PCC 9631</name>
    <dbReference type="NCBI Taxonomy" id="671071"/>
    <lineage>
        <taxon>Bacteria</taxon>
        <taxon>Bacillati</taxon>
        <taxon>Cyanobacteriota</taxon>
        <taxon>Cyanophyceae</taxon>
        <taxon>Oscillatoriophycideae</taxon>
        <taxon>Oscillatoriales</taxon>
        <taxon>Microcoleaceae</taxon>
        <taxon>Planktothrix</taxon>
    </lineage>
</organism>
<comment type="caution">
    <text evidence="1">The sequence shown here is derived from an EMBL/GenBank/DDBJ whole genome shotgun (WGS) entry which is preliminary data.</text>
</comment>
<keyword evidence="2" id="KW-1185">Reference proteome</keyword>
<reference evidence="1" key="1">
    <citation type="submission" date="2019-10" db="EMBL/GenBank/DDBJ databases">
        <authorList>
            <consortium name="Genoscope - CEA"/>
            <person name="William W."/>
        </authorList>
    </citation>
    <scope>NUCLEOTIDE SEQUENCE [LARGE SCALE GENOMIC DNA]</scope>
    <source>
        <strain evidence="1">BBR_PRJEB10994</strain>
    </source>
</reference>
<evidence type="ECO:0000313" key="1">
    <source>
        <dbReference type="EMBL" id="VXD18891.1"/>
    </source>
</evidence>
<name>A0A7Z9BTL7_9CYAN</name>
<gene>
    <name evidence="1" type="ORF">PL9631_410083</name>
</gene>
<dbReference type="OrthoDB" id="517060at2"/>
<dbReference type="Proteomes" id="UP000182190">
    <property type="component" value="Unassembled WGS sequence"/>
</dbReference>
<accession>A0A7Z9BTL7</accession>
<dbReference type="EMBL" id="CZCS02000181">
    <property type="protein sequence ID" value="VXD18891.1"/>
    <property type="molecule type" value="Genomic_DNA"/>
</dbReference>
<proteinExistence type="predicted"/>